<evidence type="ECO:0000259" key="3">
    <source>
        <dbReference type="Pfam" id="PF03202"/>
    </source>
</evidence>
<sequence>MKKTNKILLSLTPAAALVLPLAAISCGGGRFDQNYDGKLKVATGFSENNNQGIAMKSVIEAYNNWLKSGTAEEQKQRKEEGYLPTEVEFLPNGYSTGPLTTQLAAKEKNKFWNIFINYPTAASILATKEMNLAFPADEYEQLGIFKTFKDVNDGIGGNTEKKEKWVIPFSRSSEMSSIDMVVLGKLLKEIKAIDGVNVDSNSEKLKTINKYIALYEKEKSDDSKYVDEEWDKAKVTGTDLDNVKKAIKEMNITLSDDMFYEYDNLIKFSIAAKRLYAKDNGKYILAFDSLPSAINVMNYAVTKGNKSKQYINPSKEHLRTGGFDYESFVKEGTEQNKLFKNLLKNVFEDIRTGAVWIGGAGSYGSNLLTRHNLAISIGSTAGFYHTFIKNDLTIYYINDEKLEVERPSQLSKQTDKNIAFNIKSGSYTNKIFKAKVEEGTKIGKYDKQFASKEAEDKFNSLFKDGYDLLEAELKEKESKLTSKGNEIILSPEQLKKVFNVGNKVFANSSTNYVLIEKSLVQSKKIDSNKLLNRDEADWISAPLRKTHEDKKSVFVQGPSLVLIHANEKEDKATKLLVKWLFRHKHTELEIKNKKYNNLNSVDAFNQAGSYISPTDSYFDPNNAEVIKTLTPAEQLTFNNFKLVAENPGEYQVAEDVASSLSDKLRDAIRIGGSTMTTQVSTNKNPTFEQFLEEIQKAFK</sequence>
<dbReference type="NCBIfam" id="NF045826">
    <property type="entry name" value="lipo_P68"/>
    <property type="match status" value="1"/>
</dbReference>
<gene>
    <name evidence="5" type="ORF">DMC14_001325</name>
</gene>
<organism evidence="5 6">
    <name type="scientific">Metamycoplasma phocicerebrale</name>
    <dbReference type="NCBI Taxonomy" id="142649"/>
    <lineage>
        <taxon>Bacteria</taxon>
        <taxon>Bacillati</taxon>
        <taxon>Mycoplasmatota</taxon>
        <taxon>Mycoplasmoidales</taxon>
        <taxon>Metamycoplasmataceae</taxon>
        <taxon>Metamycoplasma</taxon>
    </lineage>
</organism>
<dbReference type="InterPro" id="IPR054825">
    <property type="entry name" value="P68-like"/>
</dbReference>
<accession>A0A3T0TTN4</accession>
<dbReference type="RefSeq" id="WP_137412675.1">
    <property type="nucleotide sequence ID" value="NZ_CP033058.2"/>
</dbReference>
<name>A0A3T0TTN4_9BACT</name>
<protein>
    <recommendedName>
        <fullName evidence="7">P80 family lipoprotein</fullName>
    </recommendedName>
</protein>
<keyword evidence="2" id="KW-0732">Signal</keyword>
<feature type="chain" id="PRO_5030083877" description="P80 family lipoprotein" evidence="2">
    <location>
        <begin position="26"/>
        <end position="699"/>
    </location>
</feature>
<evidence type="ECO:0000256" key="1">
    <source>
        <dbReference type="ARBA" id="ARBA00009031"/>
    </source>
</evidence>
<dbReference type="InterPro" id="IPR004890">
    <property type="entry name" value="Lipoprotein_10_C"/>
</dbReference>
<feature type="domain" description="Mycoplasma lipoprotein C-terminal" evidence="3">
    <location>
        <begin position="555"/>
        <end position="670"/>
    </location>
</feature>
<reference evidence="5" key="1">
    <citation type="submission" date="2019-03" db="EMBL/GenBank/DDBJ databases">
        <title>Draft Sequence and Annotation of the Mycoplasma phocicerebrale Strain 1049T Genome.</title>
        <authorList>
            <person name="Frasca S.Jr."/>
            <person name="Kutish G.F."/>
            <person name="Castellanos Gell J."/>
            <person name="Michaels D.L."/>
            <person name="Brown D.R."/>
        </authorList>
    </citation>
    <scope>NUCLEOTIDE SEQUENCE</scope>
    <source>
        <strain evidence="5">1049</strain>
    </source>
</reference>
<feature type="domain" description="Mycoplasma lipoprotein central" evidence="4">
    <location>
        <begin position="223"/>
        <end position="392"/>
    </location>
</feature>
<evidence type="ECO:0000256" key="2">
    <source>
        <dbReference type="SAM" id="SignalP"/>
    </source>
</evidence>
<dbReference type="EMBL" id="CP033058">
    <property type="protein sequence ID" value="AZZ65430.2"/>
    <property type="molecule type" value="Genomic_DNA"/>
</dbReference>
<evidence type="ECO:0000259" key="4">
    <source>
        <dbReference type="Pfam" id="PF03305"/>
    </source>
</evidence>
<dbReference type="Proteomes" id="UP000256585">
    <property type="component" value="Chromosome"/>
</dbReference>
<dbReference type="Pfam" id="PF03305">
    <property type="entry name" value="Lipoprotein_X"/>
    <property type="match status" value="1"/>
</dbReference>
<dbReference type="OrthoDB" id="393769at2"/>
<evidence type="ECO:0000313" key="6">
    <source>
        <dbReference type="Proteomes" id="UP000256585"/>
    </source>
</evidence>
<proteinExistence type="inferred from homology"/>
<evidence type="ECO:0000313" key="5">
    <source>
        <dbReference type="EMBL" id="AZZ65430.2"/>
    </source>
</evidence>
<dbReference type="Pfam" id="PF03202">
    <property type="entry name" value="Lipoprotein_10"/>
    <property type="match status" value="1"/>
</dbReference>
<dbReference type="InterPro" id="IPR004984">
    <property type="entry name" value="Mycoplasma_lipoprotein_cen_dom"/>
</dbReference>
<dbReference type="KEGG" id="mphc:DMC14_001325"/>
<dbReference type="PROSITE" id="PS51257">
    <property type="entry name" value="PROKAR_LIPOPROTEIN"/>
    <property type="match status" value="1"/>
</dbReference>
<comment type="similarity">
    <text evidence="1">Belongs to the MG185/MG260 family.</text>
</comment>
<feature type="signal peptide" evidence="2">
    <location>
        <begin position="1"/>
        <end position="25"/>
    </location>
</feature>
<evidence type="ECO:0008006" key="7">
    <source>
        <dbReference type="Google" id="ProtNLM"/>
    </source>
</evidence>
<keyword evidence="6" id="KW-1185">Reference proteome</keyword>
<dbReference type="AlphaFoldDB" id="A0A3T0TTN4"/>